<dbReference type="InterPro" id="IPR029063">
    <property type="entry name" value="SAM-dependent_MTases_sf"/>
</dbReference>
<organism evidence="1 2">
    <name type="scientific">Furculomyces boomerangus</name>
    <dbReference type="NCBI Taxonomy" id="61424"/>
    <lineage>
        <taxon>Eukaryota</taxon>
        <taxon>Fungi</taxon>
        <taxon>Fungi incertae sedis</taxon>
        <taxon>Zoopagomycota</taxon>
        <taxon>Kickxellomycotina</taxon>
        <taxon>Harpellomycetes</taxon>
        <taxon>Harpellales</taxon>
        <taxon>Harpellaceae</taxon>
        <taxon>Furculomyces</taxon>
    </lineage>
</organism>
<comment type="caution">
    <text evidence="1">The sequence shown here is derived from an EMBL/GenBank/DDBJ whole genome shotgun (WGS) entry which is preliminary data.</text>
</comment>
<reference evidence="1 2" key="1">
    <citation type="journal article" date="2018" name="MBio">
        <title>Comparative Genomics Reveals the Core Gene Toolbox for the Fungus-Insect Symbiosis.</title>
        <authorList>
            <person name="Wang Y."/>
            <person name="Stata M."/>
            <person name="Wang W."/>
            <person name="Stajich J.E."/>
            <person name="White M.M."/>
            <person name="Moncalvo J.M."/>
        </authorList>
    </citation>
    <scope>NUCLEOTIDE SEQUENCE [LARGE SCALE GENOMIC DNA]</scope>
    <source>
        <strain evidence="1 2">AUS-77-4</strain>
    </source>
</reference>
<dbReference type="EMBL" id="MBFT01000452">
    <property type="protein sequence ID" value="PVU90925.1"/>
    <property type="molecule type" value="Genomic_DNA"/>
</dbReference>
<proteinExistence type="predicted"/>
<dbReference type="GO" id="GO:0032259">
    <property type="term" value="P:methylation"/>
    <property type="evidence" value="ECO:0007669"/>
    <property type="project" value="InterPro"/>
</dbReference>
<dbReference type="PROSITE" id="PS00092">
    <property type="entry name" value="N6_MTASE"/>
    <property type="match status" value="1"/>
</dbReference>
<dbReference type="InterPro" id="IPR002052">
    <property type="entry name" value="DNA_methylase_N6_adenine_CS"/>
</dbReference>
<evidence type="ECO:0000313" key="1">
    <source>
        <dbReference type="EMBL" id="PVU90925.1"/>
    </source>
</evidence>
<dbReference type="InterPro" id="IPR050320">
    <property type="entry name" value="N5-glutamine_MTase"/>
</dbReference>
<protein>
    <submittedName>
        <fullName evidence="1">Uncharacterized protein</fullName>
    </submittedName>
</protein>
<sequence length="181" mass="20855">MDFGGWLGKFDIVVANPPYIPSVEYETLDNSVRNWEDKNALVPVPLKKRLVETSKDNFGINYEKDISGNLETNPKNGLEMLYYIVELCSPNLRSRISKQDERNSFDKAESINNGKKLPRLVMEVGYSTYNPNNMEIQNTSDSYNQAKMLCEFIMSKNNNFGYKSVDIWFDTNKIPRVVLAF</sequence>
<keyword evidence="2" id="KW-1185">Reference proteome</keyword>
<gene>
    <name evidence="1" type="ORF">BB559_004372</name>
</gene>
<dbReference type="GO" id="GO:0005739">
    <property type="term" value="C:mitochondrion"/>
    <property type="evidence" value="ECO:0007669"/>
    <property type="project" value="TreeGrafter"/>
</dbReference>
<name>A0A2T9YF40_9FUNG</name>
<dbReference type="SUPFAM" id="SSF53335">
    <property type="entry name" value="S-adenosyl-L-methionine-dependent methyltransferases"/>
    <property type="match status" value="1"/>
</dbReference>
<dbReference type="GO" id="GO:0003676">
    <property type="term" value="F:nucleic acid binding"/>
    <property type="evidence" value="ECO:0007669"/>
    <property type="project" value="InterPro"/>
</dbReference>
<evidence type="ECO:0000313" key="2">
    <source>
        <dbReference type="Proteomes" id="UP000245699"/>
    </source>
</evidence>
<accession>A0A2T9YF40</accession>
<dbReference type="PANTHER" id="PTHR18895:SF74">
    <property type="entry name" value="MTRF1L RELEASE FACTOR GLUTAMINE METHYLTRANSFERASE"/>
    <property type="match status" value="1"/>
</dbReference>
<dbReference type="Proteomes" id="UP000245699">
    <property type="component" value="Unassembled WGS sequence"/>
</dbReference>
<dbReference type="AlphaFoldDB" id="A0A2T9YF40"/>
<dbReference type="PANTHER" id="PTHR18895">
    <property type="entry name" value="HEMK METHYLTRANSFERASE"/>
    <property type="match status" value="1"/>
</dbReference>
<dbReference type="OrthoDB" id="269872at2759"/>
<dbReference type="Gene3D" id="3.40.50.150">
    <property type="entry name" value="Vaccinia Virus protein VP39"/>
    <property type="match status" value="1"/>
</dbReference>
<dbReference type="GO" id="GO:0008168">
    <property type="term" value="F:methyltransferase activity"/>
    <property type="evidence" value="ECO:0007669"/>
    <property type="project" value="InterPro"/>
</dbReference>